<dbReference type="PANTHER" id="PTHR42781:SF4">
    <property type="entry name" value="SPERMIDINE_PUTRESCINE IMPORT ATP-BINDING PROTEIN POTA"/>
    <property type="match status" value="1"/>
</dbReference>
<accession>A0A7D5SZN3</accession>
<gene>
    <name evidence="18" type="ORF">HZS55_08170</name>
</gene>
<protein>
    <recommendedName>
        <fullName evidence="14">Molybdate/tungstate import ATP-binding protein WtpC</fullName>
        <ecNumber evidence="13">7.3.2.6</ecNumber>
    </recommendedName>
</protein>
<evidence type="ECO:0000256" key="15">
    <source>
        <dbReference type="ARBA" id="ARBA00047936"/>
    </source>
</evidence>
<keyword evidence="7 18" id="KW-0067">ATP-binding</keyword>
<dbReference type="Gene3D" id="3.40.50.300">
    <property type="entry name" value="P-loop containing nucleotide triphosphate hydrolases"/>
    <property type="match status" value="1"/>
</dbReference>
<dbReference type="InterPro" id="IPR003593">
    <property type="entry name" value="AAA+_ATPase"/>
</dbReference>
<comment type="catalytic activity">
    <reaction evidence="15">
        <text>tungstate(in) + ATP + H2O = tungstate(out) + ADP + phosphate + H(+)</text>
        <dbReference type="Rhea" id="RHEA:35027"/>
        <dbReference type="ChEBI" id="CHEBI:15377"/>
        <dbReference type="ChEBI" id="CHEBI:15378"/>
        <dbReference type="ChEBI" id="CHEBI:30616"/>
        <dbReference type="ChEBI" id="CHEBI:43474"/>
        <dbReference type="ChEBI" id="CHEBI:46502"/>
        <dbReference type="ChEBI" id="CHEBI:456216"/>
        <dbReference type="EC" id="7.3.2.6"/>
    </reaction>
</comment>
<dbReference type="GO" id="GO:0016887">
    <property type="term" value="F:ATP hydrolysis activity"/>
    <property type="evidence" value="ECO:0007669"/>
    <property type="project" value="InterPro"/>
</dbReference>
<proteinExistence type="inferred from homology"/>
<dbReference type="AlphaFoldDB" id="A0A7D5SZN3"/>
<dbReference type="InterPro" id="IPR013611">
    <property type="entry name" value="Transp-assoc_OB_typ2"/>
</dbReference>
<dbReference type="OrthoDB" id="18368at2157"/>
<evidence type="ECO:0000256" key="6">
    <source>
        <dbReference type="ARBA" id="ARBA00022741"/>
    </source>
</evidence>
<dbReference type="InterPro" id="IPR050093">
    <property type="entry name" value="ABC_SmlMolc_Importer"/>
</dbReference>
<sequence>MDSDTRLTVRDLEKGFGSEFHLSGVDVTVGADEIVALLGPSGCGKTTVLRCVAGVETPDGGEIAIDGEPVFDGDTSLPPERRDLGMVYQNYAIWPHKTVHENVVFPLEHATDVPSGEYDERVAEVLELMEIPELAESPATDLSGGQKQRTALARAIVHDPGLLLLDEPLSNLDKELRKHMRYELQRLQHELGLSVLYVTHDQQEAFYLADRVLVMNDGDVVERGEPEALYRRPESPFTRQFVGVRNRFTGTTEPSGDGDRVVRTPFVDFPLGNVDYVENGGETDDVECFLRPDDVQIGQFAGEVDGRIELSGTVVAEGIIGDRYELTVRIDDTDATLVVHTDSYRQFDRGDGINLQFQPKALQVYEAET</sequence>
<dbReference type="SUPFAM" id="SSF50331">
    <property type="entry name" value="MOP-like"/>
    <property type="match status" value="1"/>
</dbReference>
<dbReference type="Proteomes" id="UP000509667">
    <property type="component" value="Chromosome"/>
</dbReference>
<comment type="subcellular location">
    <subcellularLocation>
        <location evidence="1">Cell membrane</location>
        <topology evidence="1">Peripheral membrane protein</topology>
    </subcellularLocation>
</comment>
<dbReference type="InterPro" id="IPR027417">
    <property type="entry name" value="P-loop_NTPase"/>
</dbReference>
<dbReference type="Pfam" id="PF08402">
    <property type="entry name" value="TOBE_2"/>
    <property type="match status" value="1"/>
</dbReference>
<dbReference type="GO" id="GO:1901238">
    <property type="term" value="F:ABC-type tungstate transporter activity"/>
    <property type="evidence" value="ECO:0007669"/>
    <property type="project" value="UniProtKB-EC"/>
</dbReference>
<keyword evidence="9" id="KW-0406">Ion transport</keyword>
<dbReference type="CDD" id="cd03259">
    <property type="entry name" value="ABC_Carb_Solutes_like"/>
    <property type="match status" value="1"/>
</dbReference>
<organism evidence="18 19">
    <name type="scientific">Halosimplex rubrum</name>
    <dbReference type="NCBI Taxonomy" id="869889"/>
    <lineage>
        <taxon>Archaea</taxon>
        <taxon>Methanobacteriati</taxon>
        <taxon>Methanobacteriota</taxon>
        <taxon>Stenosarchaea group</taxon>
        <taxon>Halobacteria</taxon>
        <taxon>Halobacteriales</taxon>
        <taxon>Haloarculaceae</taxon>
        <taxon>Halosimplex</taxon>
    </lineage>
</organism>
<dbReference type="RefSeq" id="WP_179911197.1">
    <property type="nucleotide sequence ID" value="NZ_CP058910.1"/>
</dbReference>
<dbReference type="GeneID" id="56077831"/>
<keyword evidence="6" id="KW-0547">Nucleotide-binding</keyword>
<reference evidence="18 19" key="1">
    <citation type="submission" date="2020-07" db="EMBL/GenBank/DDBJ databases">
        <title>Halosimplex pelagicum sp. nov. and Halosimplex rubrum sp. nov., isolated from salted brown alga Laminaria, and emended description of the genus Halosimplex.</title>
        <authorList>
            <person name="Cui H."/>
        </authorList>
    </citation>
    <scope>NUCLEOTIDE SEQUENCE [LARGE SCALE GENOMIC DNA]</scope>
    <source>
        <strain evidence="18 19">R27</strain>
    </source>
</reference>
<evidence type="ECO:0000256" key="4">
    <source>
        <dbReference type="ARBA" id="ARBA00022496"/>
    </source>
</evidence>
<dbReference type="Pfam" id="PF00005">
    <property type="entry name" value="ABC_tran"/>
    <property type="match status" value="1"/>
</dbReference>
<evidence type="ECO:0000256" key="3">
    <source>
        <dbReference type="ARBA" id="ARBA00022475"/>
    </source>
</evidence>
<evidence type="ECO:0000313" key="19">
    <source>
        <dbReference type="Proteomes" id="UP000509667"/>
    </source>
</evidence>
<evidence type="ECO:0000256" key="9">
    <source>
        <dbReference type="ARBA" id="ARBA00023065"/>
    </source>
</evidence>
<evidence type="ECO:0000256" key="10">
    <source>
        <dbReference type="ARBA" id="ARBA00023136"/>
    </source>
</evidence>
<evidence type="ECO:0000256" key="11">
    <source>
        <dbReference type="ARBA" id="ARBA00038307"/>
    </source>
</evidence>
<dbReference type="SMART" id="SM00382">
    <property type="entry name" value="AAA"/>
    <property type="match status" value="1"/>
</dbReference>
<dbReference type="InterPro" id="IPR003439">
    <property type="entry name" value="ABC_transporter-like_ATP-bd"/>
</dbReference>
<keyword evidence="2" id="KW-0813">Transport</keyword>
<dbReference type="InterPro" id="IPR015853">
    <property type="entry name" value="ABC_transpr_FbpC"/>
</dbReference>
<evidence type="ECO:0000256" key="8">
    <source>
        <dbReference type="ARBA" id="ARBA00023004"/>
    </source>
</evidence>
<keyword evidence="5" id="KW-0500">Molybdenum</keyword>
<evidence type="ECO:0000256" key="12">
    <source>
        <dbReference type="ARBA" id="ARBA00038781"/>
    </source>
</evidence>
<evidence type="ECO:0000256" key="1">
    <source>
        <dbReference type="ARBA" id="ARBA00004202"/>
    </source>
</evidence>
<dbReference type="FunFam" id="3.40.50.300:FF:000425">
    <property type="entry name" value="Probable ABC transporter, ATP-binding subunit"/>
    <property type="match status" value="1"/>
</dbReference>
<name>A0A7D5SZN3_9EURY</name>
<evidence type="ECO:0000259" key="17">
    <source>
        <dbReference type="PROSITE" id="PS50893"/>
    </source>
</evidence>
<dbReference type="EMBL" id="CP058910">
    <property type="protein sequence ID" value="QLH77268.1"/>
    <property type="molecule type" value="Genomic_DNA"/>
</dbReference>
<comment type="function">
    <text evidence="16">Part of the ABC transporter complex WtpABC involved in molybdate/tungstate import. Responsible for energy coupling to the transport system.</text>
</comment>
<keyword evidence="3" id="KW-1003">Cell membrane</keyword>
<comment type="subunit">
    <text evidence="12">The complex is composed of two ATP-binding proteins (WtpC), two transmembrane proteins (WtpB) and a solute-binding protein (WtpA).</text>
</comment>
<comment type="similarity">
    <text evidence="11">Belongs to the ABC transporter superfamily. Sulfate/tungstate importer (TC 3.A.1.6) family.</text>
</comment>
<evidence type="ECO:0000256" key="2">
    <source>
        <dbReference type="ARBA" id="ARBA00022448"/>
    </source>
</evidence>
<evidence type="ECO:0000313" key="18">
    <source>
        <dbReference type="EMBL" id="QLH77268.1"/>
    </source>
</evidence>
<evidence type="ECO:0000256" key="5">
    <source>
        <dbReference type="ARBA" id="ARBA00022505"/>
    </source>
</evidence>
<dbReference type="PROSITE" id="PS50893">
    <property type="entry name" value="ABC_TRANSPORTER_2"/>
    <property type="match status" value="1"/>
</dbReference>
<keyword evidence="8" id="KW-0408">Iron</keyword>
<dbReference type="PANTHER" id="PTHR42781">
    <property type="entry name" value="SPERMIDINE/PUTRESCINE IMPORT ATP-BINDING PROTEIN POTA"/>
    <property type="match status" value="1"/>
</dbReference>
<evidence type="ECO:0000256" key="7">
    <source>
        <dbReference type="ARBA" id="ARBA00022840"/>
    </source>
</evidence>
<dbReference type="GO" id="GO:0043190">
    <property type="term" value="C:ATP-binding cassette (ABC) transporter complex"/>
    <property type="evidence" value="ECO:0007669"/>
    <property type="project" value="InterPro"/>
</dbReference>
<evidence type="ECO:0000256" key="16">
    <source>
        <dbReference type="ARBA" id="ARBA00057369"/>
    </source>
</evidence>
<keyword evidence="19" id="KW-1185">Reference proteome</keyword>
<dbReference type="InterPro" id="IPR008995">
    <property type="entry name" value="Mo/tungstate-bd_C_term_dom"/>
</dbReference>
<keyword evidence="10" id="KW-0472">Membrane</keyword>
<evidence type="ECO:0000256" key="14">
    <source>
        <dbReference type="ARBA" id="ARBA00041133"/>
    </source>
</evidence>
<dbReference type="SUPFAM" id="SSF52540">
    <property type="entry name" value="P-loop containing nucleoside triphosphate hydrolases"/>
    <property type="match status" value="1"/>
</dbReference>
<dbReference type="EC" id="7.3.2.6" evidence="13"/>
<evidence type="ECO:0000256" key="13">
    <source>
        <dbReference type="ARBA" id="ARBA00039025"/>
    </source>
</evidence>
<dbReference type="GO" id="GO:0015408">
    <property type="term" value="F:ABC-type ferric iron transporter activity"/>
    <property type="evidence" value="ECO:0007669"/>
    <property type="project" value="InterPro"/>
</dbReference>
<dbReference type="KEGG" id="hrr:HZS55_08170"/>
<keyword evidence="4" id="KW-0410">Iron transport</keyword>
<feature type="domain" description="ABC transporter" evidence="17">
    <location>
        <begin position="7"/>
        <end position="242"/>
    </location>
</feature>
<dbReference type="GO" id="GO:0005524">
    <property type="term" value="F:ATP binding"/>
    <property type="evidence" value="ECO:0007669"/>
    <property type="project" value="UniProtKB-KW"/>
</dbReference>